<keyword evidence="2" id="KW-1185">Reference proteome</keyword>
<dbReference type="Proteomes" id="UP000232587">
    <property type="component" value="Unassembled WGS sequence"/>
</dbReference>
<dbReference type="EMBL" id="PHUF01000003">
    <property type="protein sequence ID" value="PKB19097.1"/>
    <property type="molecule type" value="Genomic_DNA"/>
</dbReference>
<accession>A0A2N0HJI7</accession>
<name>A0A2N0HJI7_9SPHN</name>
<protein>
    <submittedName>
        <fullName evidence="1">Uncharacterized protein</fullName>
    </submittedName>
</protein>
<dbReference type="AlphaFoldDB" id="A0A2N0HJI7"/>
<evidence type="ECO:0000313" key="1">
    <source>
        <dbReference type="EMBL" id="PKB19097.1"/>
    </source>
</evidence>
<reference evidence="1 2" key="1">
    <citation type="submission" date="2017-11" db="EMBL/GenBank/DDBJ databases">
        <title>Genomic Encyclopedia of Type Strains, Phase III (KMG-III): the genomes of soil and plant-associated and newly described type strains.</title>
        <authorList>
            <person name="Whitman W."/>
        </authorList>
    </citation>
    <scope>NUCLEOTIDE SEQUENCE [LARGE SCALE GENOMIC DNA]</scope>
    <source>
        <strain evidence="1 2">CGMCC 1.12274</strain>
    </source>
</reference>
<proteinExistence type="predicted"/>
<dbReference type="RefSeq" id="WP_232730150.1">
    <property type="nucleotide sequence ID" value="NZ_PHUF01000003.1"/>
</dbReference>
<comment type="caution">
    <text evidence="1">The sequence shown here is derived from an EMBL/GenBank/DDBJ whole genome shotgun (WGS) entry which is preliminary data.</text>
</comment>
<gene>
    <name evidence="1" type="ORF">B0I00_1325</name>
</gene>
<organism evidence="1 2">
    <name type="scientific">Novosphingobium kunmingense</name>
    <dbReference type="NCBI Taxonomy" id="1211806"/>
    <lineage>
        <taxon>Bacteria</taxon>
        <taxon>Pseudomonadati</taxon>
        <taxon>Pseudomonadota</taxon>
        <taxon>Alphaproteobacteria</taxon>
        <taxon>Sphingomonadales</taxon>
        <taxon>Sphingomonadaceae</taxon>
        <taxon>Novosphingobium</taxon>
    </lineage>
</organism>
<sequence length="139" mass="14254">MAKAPKVLADKTKAVARKAGKSASAASPNPMTNLVIADIVLRGGGQILRHLVERTLLQAKYSPGKAKAIVKGRSMTQTMVGTALARLATRSVPGALVVGGGLLAKTLYDRKRGKAVVAAEGAAQVDRQAKKGAKEKGGA</sequence>
<evidence type="ECO:0000313" key="2">
    <source>
        <dbReference type="Proteomes" id="UP000232587"/>
    </source>
</evidence>